<evidence type="ECO:0000313" key="1">
    <source>
        <dbReference type="EMBL" id="SDJ60813.1"/>
    </source>
</evidence>
<organism evidence="1 2">
    <name type="scientific">Arthrobacter cupressi</name>
    <dbReference type="NCBI Taxonomy" id="1045773"/>
    <lineage>
        <taxon>Bacteria</taxon>
        <taxon>Bacillati</taxon>
        <taxon>Actinomycetota</taxon>
        <taxon>Actinomycetes</taxon>
        <taxon>Micrococcales</taxon>
        <taxon>Micrococcaceae</taxon>
        <taxon>Arthrobacter</taxon>
    </lineage>
</organism>
<name>A0A1G8V463_9MICC</name>
<evidence type="ECO:0000313" key="2">
    <source>
        <dbReference type="Proteomes" id="UP000182130"/>
    </source>
</evidence>
<dbReference type="AlphaFoldDB" id="A0A1G8V463"/>
<sequence length="95" mass="10073">MAVTGKWSVRMPAAGALKGSSSGQVTVRVVAPAPKPTSARPASTWNCPAWAPIKGNAPSGIYHLPGQRYYTRTTPEVCFATERAAQQAGYRKAKV</sequence>
<dbReference type="STRING" id="1045773.SAMN05216555_11342"/>
<reference evidence="2" key="1">
    <citation type="submission" date="2016-10" db="EMBL/GenBank/DDBJ databases">
        <authorList>
            <person name="Varghese N."/>
            <person name="Submissions S."/>
        </authorList>
    </citation>
    <scope>NUCLEOTIDE SEQUENCE [LARGE SCALE GENOMIC DNA]</scope>
    <source>
        <strain evidence="2">CGMCC 1.10783</strain>
    </source>
</reference>
<dbReference type="RefSeq" id="WP_217635153.1">
    <property type="nucleotide sequence ID" value="NZ_FNEI01000013.1"/>
</dbReference>
<keyword evidence="2" id="KW-1185">Reference proteome</keyword>
<proteinExistence type="predicted"/>
<gene>
    <name evidence="1" type="ORF">SAMN05216555_11342</name>
</gene>
<dbReference type="Proteomes" id="UP000182130">
    <property type="component" value="Unassembled WGS sequence"/>
</dbReference>
<protein>
    <submittedName>
        <fullName evidence="1">Uncharacterized protein</fullName>
    </submittedName>
</protein>
<accession>A0A1G8V463</accession>
<dbReference type="EMBL" id="FNEI01000013">
    <property type="protein sequence ID" value="SDJ60813.1"/>
    <property type="molecule type" value="Genomic_DNA"/>
</dbReference>